<feature type="chain" id="PRO_5038864493" description="SH3 domain-containing protein" evidence="1">
    <location>
        <begin position="20"/>
        <end position="132"/>
    </location>
</feature>
<keyword evidence="3" id="KW-1185">Reference proteome</keyword>
<evidence type="ECO:0000313" key="3">
    <source>
        <dbReference type="Proteomes" id="UP000579153"/>
    </source>
</evidence>
<comment type="caution">
    <text evidence="2">The sequence shown here is derived from an EMBL/GenBank/DDBJ whole genome shotgun (WGS) entry which is preliminary data.</text>
</comment>
<accession>A0A7W9GAI9</accession>
<dbReference type="RefSeq" id="WP_185073518.1">
    <property type="nucleotide sequence ID" value="NZ_JACHMB010000001.1"/>
</dbReference>
<organism evidence="2 3">
    <name type="scientific">Nonomuraea jabiensis</name>
    <dbReference type="NCBI Taxonomy" id="882448"/>
    <lineage>
        <taxon>Bacteria</taxon>
        <taxon>Bacillati</taxon>
        <taxon>Actinomycetota</taxon>
        <taxon>Actinomycetes</taxon>
        <taxon>Streptosporangiales</taxon>
        <taxon>Streptosporangiaceae</taxon>
        <taxon>Nonomuraea</taxon>
    </lineage>
</organism>
<evidence type="ECO:0000313" key="2">
    <source>
        <dbReference type="EMBL" id="MBB5780213.1"/>
    </source>
</evidence>
<keyword evidence="1" id="KW-0732">Signal</keyword>
<dbReference type="AlphaFoldDB" id="A0A7W9GAI9"/>
<reference evidence="2 3" key="1">
    <citation type="submission" date="2020-08" db="EMBL/GenBank/DDBJ databases">
        <title>Sequencing the genomes of 1000 actinobacteria strains.</title>
        <authorList>
            <person name="Klenk H.-P."/>
        </authorList>
    </citation>
    <scope>NUCLEOTIDE SEQUENCE [LARGE SCALE GENOMIC DNA]</scope>
    <source>
        <strain evidence="2 3">DSM 45507</strain>
    </source>
</reference>
<feature type="signal peptide" evidence="1">
    <location>
        <begin position="1"/>
        <end position="19"/>
    </location>
</feature>
<proteinExistence type="predicted"/>
<dbReference type="Proteomes" id="UP000579153">
    <property type="component" value="Unassembled WGS sequence"/>
</dbReference>
<name>A0A7W9GAI9_9ACTN</name>
<evidence type="ECO:0008006" key="4">
    <source>
        <dbReference type="Google" id="ProtNLM"/>
    </source>
</evidence>
<evidence type="ECO:0000256" key="1">
    <source>
        <dbReference type="SAM" id="SignalP"/>
    </source>
</evidence>
<gene>
    <name evidence="2" type="ORF">HD596_006969</name>
</gene>
<sequence length="132" mass="14327">MRFGTKTVGMLVTAGAIMAATLVNGPAASATPSPCYAYNSSISNLDGGYGVMKGSYNLKKGPYADRCGNVARLGKGRVIYFHCWVKNGRGNLWVYGRVKGTGTYGWMSIDNFSSIRHSNYETCRPNADRDHT</sequence>
<dbReference type="EMBL" id="JACHMB010000001">
    <property type="protein sequence ID" value="MBB5780213.1"/>
    <property type="molecule type" value="Genomic_DNA"/>
</dbReference>
<protein>
    <recommendedName>
        <fullName evidence="4">SH3 domain-containing protein</fullName>
    </recommendedName>
</protein>